<evidence type="ECO:0000313" key="6">
    <source>
        <dbReference type="Proteomes" id="UP000007719"/>
    </source>
</evidence>
<dbReference type="GO" id="GO:0016301">
    <property type="term" value="F:kinase activity"/>
    <property type="evidence" value="ECO:0000318"/>
    <property type="project" value="GO_Central"/>
</dbReference>
<sequence length="326" mass="37290">MMIEGGNMIDVISYGEVMLRFTPERYRTFLSSNTWNVEVGGTEANVLVALSLLGLKTEFISFFPDNFLGFKAISELKKYGVGVEKVRLIPEGRMGLYFVELHHRSKGIRVLYDRRDSSFSIGVLSDTDLEFIRKAKLIHLTGVTPSLSEVCKSNVIKICTSKKDSQILSFDINYRKKLWGEKECRRFLDIILPFVDILFVKKEDYNLLFEEENNEEKILYKLQKTYGKDKIYVLTQGEEGCSVLYKDEYFSQQAYNTDVVDRIGAGDAFVAGFLYGYLKGKDLKNSAKYGSLLASIKMSIFGDFPALDRKTLLDLLESENNRSVER</sequence>
<dbReference type="Proteomes" id="UP000007719">
    <property type="component" value="Chromosome"/>
</dbReference>
<dbReference type="InterPro" id="IPR029056">
    <property type="entry name" value="Ribokinase-like"/>
</dbReference>
<dbReference type="PANTHER" id="PTHR43320:SF2">
    <property type="entry name" value="2-DEHYDRO-3-DEOXYGLUCONOKINASE_2-DEHYDRO-3-DEOXYGALACTONOKINASE"/>
    <property type="match status" value="1"/>
</dbReference>
<dbReference type="InParanoid" id="B8E1W1"/>
<dbReference type="KEGG" id="dtu:Dtur_0442"/>
<dbReference type="eggNOG" id="COG0524">
    <property type="taxonomic scope" value="Bacteria"/>
</dbReference>
<dbReference type="EnsemblBacteria" id="ACK41744">
    <property type="protein sequence ID" value="ACK41744"/>
    <property type="gene ID" value="Dtur_0442"/>
</dbReference>
<evidence type="ECO:0000256" key="1">
    <source>
        <dbReference type="ARBA" id="ARBA00010688"/>
    </source>
</evidence>
<dbReference type="Gene3D" id="3.40.1190.20">
    <property type="match status" value="1"/>
</dbReference>
<dbReference type="AlphaFoldDB" id="B8E1W1"/>
<accession>B8E1W1</accession>
<keyword evidence="6" id="KW-1185">Reference proteome</keyword>
<keyword evidence="2" id="KW-0808">Transferase</keyword>
<dbReference type="CDD" id="cd01166">
    <property type="entry name" value="KdgK"/>
    <property type="match status" value="1"/>
</dbReference>
<dbReference type="PANTHER" id="PTHR43320">
    <property type="entry name" value="SUGAR KINASE"/>
    <property type="match status" value="1"/>
</dbReference>
<dbReference type="Pfam" id="PF00294">
    <property type="entry name" value="PfkB"/>
    <property type="match status" value="1"/>
</dbReference>
<comment type="similarity">
    <text evidence="1">Belongs to the carbohydrate kinase PfkB family.</text>
</comment>
<protein>
    <submittedName>
        <fullName evidence="5">PfkB domain protein</fullName>
    </submittedName>
</protein>
<dbReference type="STRING" id="515635.Dtur_0442"/>
<evidence type="ECO:0000313" key="5">
    <source>
        <dbReference type="EMBL" id="ACK41744.1"/>
    </source>
</evidence>
<dbReference type="InterPro" id="IPR011611">
    <property type="entry name" value="PfkB_dom"/>
</dbReference>
<dbReference type="SUPFAM" id="SSF53613">
    <property type="entry name" value="Ribokinase-like"/>
    <property type="match status" value="1"/>
</dbReference>
<proteinExistence type="inferred from homology"/>
<name>B8E1W1_DICTD</name>
<dbReference type="InterPro" id="IPR052700">
    <property type="entry name" value="Carb_kinase_PfkB-like"/>
</dbReference>
<evidence type="ECO:0000259" key="4">
    <source>
        <dbReference type="Pfam" id="PF00294"/>
    </source>
</evidence>
<dbReference type="OrthoDB" id="9813569at2"/>
<feature type="domain" description="Carbohydrate kinase PfkB" evidence="4">
    <location>
        <begin position="9"/>
        <end position="298"/>
    </location>
</feature>
<keyword evidence="3" id="KW-0418">Kinase</keyword>
<reference evidence="6" key="1">
    <citation type="journal article" date="2016" name="Front. Microbiol.">
        <title>The complete genome sequence of hyperthermophile Dictyoglomus turgidum DSM 6724 reveals a specialized carbohydrate fermentor.</title>
        <authorList>
            <person name="Brumm P.J."/>
            <person name="Gowda K."/>
            <person name="Robb F.T."/>
            <person name="Mead D.A."/>
        </authorList>
    </citation>
    <scope>NUCLEOTIDE SEQUENCE [LARGE SCALE GENOMIC DNA]</scope>
    <source>
        <strain evidence="6">DSM 6724 / Z-1310</strain>
    </source>
</reference>
<evidence type="ECO:0000256" key="3">
    <source>
        <dbReference type="ARBA" id="ARBA00022777"/>
    </source>
</evidence>
<dbReference type="EMBL" id="CP001251">
    <property type="protein sequence ID" value="ACK41744.1"/>
    <property type="molecule type" value="Genomic_DNA"/>
</dbReference>
<gene>
    <name evidence="5" type="ordered locus">Dtur_0442</name>
</gene>
<evidence type="ECO:0000256" key="2">
    <source>
        <dbReference type="ARBA" id="ARBA00022679"/>
    </source>
</evidence>
<organism evidence="5 6">
    <name type="scientific">Dictyoglomus turgidum (strain DSM 6724 / Z-1310)</name>
    <dbReference type="NCBI Taxonomy" id="515635"/>
    <lineage>
        <taxon>Bacteria</taxon>
        <taxon>Pseudomonadati</taxon>
        <taxon>Dictyoglomota</taxon>
        <taxon>Dictyoglomia</taxon>
        <taxon>Dictyoglomales</taxon>
        <taxon>Dictyoglomaceae</taxon>
        <taxon>Dictyoglomus</taxon>
    </lineage>
</organism>
<dbReference type="HOGENOM" id="CLU_027634_0_1_0"/>
<dbReference type="FunCoup" id="B8E1W1">
    <property type="interactions" value="85"/>
</dbReference>